<organism evidence="5">
    <name type="scientific">Salpingoeca rosetta (strain ATCC 50818 / BSB-021)</name>
    <dbReference type="NCBI Taxonomy" id="946362"/>
    <lineage>
        <taxon>Eukaryota</taxon>
        <taxon>Choanoflagellata</taxon>
        <taxon>Craspedida</taxon>
        <taxon>Salpingoecidae</taxon>
        <taxon>Salpingoeca</taxon>
    </lineage>
</organism>
<dbReference type="Gene3D" id="2.60.40.10">
    <property type="entry name" value="Immunoglobulins"/>
    <property type="match status" value="3"/>
</dbReference>
<dbReference type="GeneID" id="16071000"/>
<evidence type="ECO:0000313" key="5">
    <source>
        <dbReference type="Proteomes" id="UP000007799"/>
    </source>
</evidence>
<dbReference type="InterPro" id="IPR013783">
    <property type="entry name" value="Ig-like_fold"/>
</dbReference>
<accession>F2UKA7</accession>
<dbReference type="EMBL" id="GL832978">
    <property type="protein sequence ID" value="EGD77556.1"/>
    <property type="molecule type" value="Genomic_DNA"/>
</dbReference>
<dbReference type="InterPro" id="IPR033304">
    <property type="entry name" value="DLEC1"/>
</dbReference>
<protein>
    <recommendedName>
        <fullName evidence="3">Deleted in lung and esophageal cancer protein 1 Ig-like domain-containing protein</fullName>
    </recommendedName>
</protein>
<dbReference type="GO" id="GO:0005929">
    <property type="term" value="C:cilium"/>
    <property type="evidence" value="ECO:0007669"/>
    <property type="project" value="TreeGrafter"/>
</dbReference>
<feature type="compositionally biased region" description="Acidic residues" evidence="2">
    <location>
        <begin position="1157"/>
        <end position="1167"/>
    </location>
</feature>
<name>F2UKA7_SALR5</name>
<dbReference type="GO" id="GO:0015631">
    <property type="term" value="F:tubulin binding"/>
    <property type="evidence" value="ECO:0007669"/>
    <property type="project" value="TreeGrafter"/>
</dbReference>
<dbReference type="OrthoDB" id="2115465at2759"/>
<feature type="compositionally biased region" description="Polar residues" evidence="2">
    <location>
        <begin position="1332"/>
        <end position="1343"/>
    </location>
</feature>
<keyword evidence="1" id="KW-0175">Coiled coil</keyword>
<dbReference type="PANTHER" id="PTHR46348">
    <property type="entry name" value="DELETED IN LUNG AND ESOPHAGEAL CANCER PROTEIN 1"/>
    <property type="match status" value="1"/>
</dbReference>
<feature type="compositionally biased region" description="Low complexity" evidence="2">
    <location>
        <begin position="46"/>
        <end position="60"/>
    </location>
</feature>
<feature type="compositionally biased region" description="Low complexity" evidence="2">
    <location>
        <begin position="1991"/>
        <end position="2000"/>
    </location>
</feature>
<dbReference type="InParanoid" id="F2UKA7"/>
<dbReference type="GO" id="GO:0008285">
    <property type="term" value="P:negative regulation of cell population proliferation"/>
    <property type="evidence" value="ECO:0007669"/>
    <property type="project" value="InterPro"/>
</dbReference>
<dbReference type="FunCoup" id="F2UKA7">
    <property type="interactions" value="70"/>
</dbReference>
<sequence>MEDGQLHNAEQAMHAELPSQARAQRVRERLNEMFAALFTSSSASLQASSRSSMVAAPTTGTAGGGTGGAANRASRQTGSAKESERNPYRQRLREIYRERDVVVAQTQELLQQLDDAKSHISEAIEQQEQERTEAFTDNATVAPIVIDLKSILRDRDVDTASLPLLSAFDYLPRPKNNPAPQRANRPPSYARATKTSTMRLRAQARKFPDQVHELTESEAAEKWRKEVVEPPSSKRQWKGKMSKETEKSLKKELSMFKTKTEGFLRNPRDTAQQPAQDTELTAMAMTGTRQRQAAAEDARVFRPIPPVVAFNTFERNAKLQQTLTLVNTSRVSRVLRIRPLKSDHFAVTGTKFPTGNAQDAVAPGLSVEVTIAFTPDHLGTYKEELEILPENGAPFMVDLIGERNPPGLTLEPTVDLGVHLKGSRTHHSIDFTNTGGDTRFRIIPFSHVKSSTRASAKSSAAASDAGTDSIDLQNLEALPETFWSCNSKDSAREGGDDQHDARSMDTVASGRFFQITNACQMVAENAQSQLHVEATLSQEGRCRERFVIIFDNCLFRMLDIEAEAELPNVSVSGRHILQDDDTLRLLMQPCMWNFGAERTVTLTNNGAVPVTFSASIQPKRKLQQHPQRDESKEILPATATLFSCEEGEESRSSIPSSEACGMFSVHPPATTIEAGSDVTLTITCSPQTTLRHAHPVCAEAWLVVEAQDLPGDLADAHAVLLESCLQATISSCQASVHPPALAWAAAVEPSVPASIPIVIRNESDATLQFSCAAVVLPTAVLHLQHQQGSIPPRGTQHTSVIIAGRSEGDVNTTMKIEFDRAPPILLPLSVRPTVLGRYSATLHVHIGGRSAPELIAVSATVQEPLCCFTSSSILYVRDVGVTASGGGDNDVASLDTSFSHRANIALLPITSRAVIARTAQSARRHRHHADGSGDGGEADEVISHGVKQQQQQHQQHKKHQQGLHPLTSDDVIVSVTPESGVLKAGETLELAVAFTARRPGPLAPHMLVFDIDGVKQPLPLAVMADVRGVSLSYEVGAHMYTELNGPPDDVDVNTAPGALSIAHPSHATLASTSTTLRRTRDAAAIDAAAAASDSAAQPLDPHHLYLPVVRPAKSSAVAFSRRRRQARRVGTMSSVPSIVVTLPDGQDHAKHSSDTDTGTDTDTDTDDNNSQAGDGDGGGAQGGDGAESEQPPVSQSSSSTSVTSRSKKKKKKKRKKRGAAVPSRSPRQQPLEVRGLVFEQVQAHVPTYKLLRLTNHSGIAATLHASVTFFPARENVRLQVHGIGGDAATTVCGDADAANGRTAPRARTQRHTAAQQATQRTHATATAARATGKSSMRTGQKTRQLPRAPDMARKTAVGTFKRSVKSIKASIKAAVQPVEPAVALKSTATTFGACFMPEEAVVSVPPHGSCTLRVWCYADVWGDYSDHLVLRGEHLDTVHVPLRASVTGCSLVPLVTGASDLSPLLRLPSLALRSNTEHHGSGVDAVDGVGAGDGGSAVDAGDASHDEVEGRATIRKLSVKNPTSQPLALVWETYDVLADDKQLVDVFARTINDDPVLNPPHTHDNGSGGDGGVDGDEPLLKLRVRAHEGKRSHVFSVWPPVAVITPDQTTVFKVRFAPNTLGTFNGFVRAVVFTPAQASLSLAPMPASKDVIAFLHGHEERLPPFPVQTLMLDRETATLRAPTASEAKQLVKEVDVVDDVAGGDRDRGDGDRDDDVQQPQQLLQSQESQQQEQEQEQERATAKVTRKQRQLRFIAGLVRRSTLRTESTALTIQVTARAEHPLLQVVGAPDTGVLFQLSSDDVQEGRKAHSTSFTLYNPTSSRITFRLHATPEFQVGLVGAPSTTGSSTRATTAVTTTTGTAATAAMVRAGTGSTQQRSGRIRGRSPKYAVSMRGTSAVGGDGDGAVTAQRQATAQLGRADIKSMVKPIVLEPAQSCSVGVRWSVPSVRALVSRAWNAASPRKSLRERPSTVLSQQFLGDAESDRKGRQSREQQQQQQQQQQEEEEGEEEVVQYRPTAVTIADGVEFEIEGSPDVLRVPIKALLHLPHLQLQEDKLDFGRCVLGEPQVKTVTLINLASIVSRPGDVFLCHVNVSPQPTSAQLSVTPQLPLVIPVVGDGWQDQAENDPLTI</sequence>
<feature type="compositionally biased region" description="Low complexity" evidence="2">
    <location>
        <begin position="1717"/>
        <end position="1732"/>
    </location>
</feature>
<feature type="region of interest" description="Disordered" evidence="2">
    <location>
        <begin position="1119"/>
        <end position="1228"/>
    </location>
</feature>
<evidence type="ECO:0000313" key="4">
    <source>
        <dbReference type="EMBL" id="EGD77556.1"/>
    </source>
</evidence>
<dbReference type="Proteomes" id="UP000007799">
    <property type="component" value="Unassembled WGS sequence"/>
</dbReference>
<feature type="compositionally biased region" description="Low complexity" evidence="2">
    <location>
        <begin position="173"/>
        <end position="187"/>
    </location>
</feature>
<feature type="compositionally biased region" description="Basic and acidic residues" evidence="2">
    <location>
        <begin position="1981"/>
        <end position="1990"/>
    </location>
</feature>
<feature type="compositionally biased region" description="Low complexity" evidence="2">
    <location>
        <begin position="1301"/>
        <end position="1331"/>
    </location>
</feature>
<feature type="region of interest" description="Disordered" evidence="2">
    <location>
        <begin position="1476"/>
        <end position="1507"/>
    </location>
</feature>
<dbReference type="STRING" id="946362.F2UKA7"/>
<feature type="region of interest" description="Disordered" evidence="2">
    <location>
        <begin position="918"/>
        <end position="966"/>
    </location>
</feature>
<feature type="coiled-coil region" evidence="1">
    <location>
        <begin position="106"/>
        <end position="133"/>
    </location>
</feature>
<dbReference type="InterPro" id="IPR059041">
    <property type="entry name" value="Ig_DLEC1_1"/>
</dbReference>
<gene>
    <name evidence="4" type="ORF">PTSG_08654</name>
</gene>
<feature type="compositionally biased region" description="Basic and acidic residues" evidence="2">
    <location>
        <begin position="1145"/>
        <end position="1154"/>
    </location>
</feature>
<dbReference type="GO" id="GO:0005737">
    <property type="term" value="C:cytoplasm"/>
    <property type="evidence" value="ECO:0007669"/>
    <property type="project" value="TreeGrafter"/>
</dbReference>
<feature type="region of interest" description="Disordered" evidence="2">
    <location>
        <begin position="1698"/>
        <end position="1745"/>
    </location>
</feature>
<feature type="region of interest" description="Disordered" evidence="2">
    <location>
        <begin position="1"/>
        <end position="24"/>
    </location>
</feature>
<feature type="domain" description="Deleted in lung and esophageal cancer protein 1 Ig-like" evidence="3">
    <location>
        <begin position="305"/>
        <end position="403"/>
    </location>
</feature>
<dbReference type="KEGG" id="sre:PTSG_08654"/>
<feature type="compositionally biased region" description="Basic and acidic residues" evidence="2">
    <location>
        <begin position="81"/>
        <end position="90"/>
    </location>
</feature>
<dbReference type="Pfam" id="PF23277">
    <property type="entry name" value="Ig_Dlec1_1"/>
    <property type="match status" value="1"/>
</dbReference>
<feature type="compositionally biased region" description="Basic and acidic residues" evidence="2">
    <location>
        <begin position="206"/>
        <end position="228"/>
    </location>
</feature>
<proteinExistence type="predicted"/>
<feature type="region of interest" description="Disordered" evidence="2">
    <location>
        <begin position="1955"/>
        <end position="2012"/>
    </location>
</feature>
<feature type="region of interest" description="Disordered" evidence="2">
    <location>
        <begin position="173"/>
        <end position="248"/>
    </location>
</feature>
<feature type="compositionally biased region" description="Low complexity" evidence="2">
    <location>
        <begin position="1188"/>
        <end position="1204"/>
    </location>
</feature>
<dbReference type="PANTHER" id="PTHR46348:SF1">
    <property type="entry name" value="DELETED IN LUNG AND ESOPHAGEAL CANCER PROTEIN 1"/>
    <property type="match status" value="1"/>
</dbReference>
<reference evidence="4" key="1">
    <citation type="submission" date="2009-08" db="EMBL/GenBank/DDBJ databases">
        <title>Annotation of Salpingoeca rosetta.</title>
        <authorList>
            <consortium name="The Broad Institute Genome Sequencing Platform"/>
            <person name="Russ C."/>
            <person name="Cuomo C."/>
            <person name="Burger G."/>
            <person name="Gray M.W."/>
            <person name="Holland P.W.H."/>
            <person name="King N."/>
            <person name="Lang F.B.F."/>
            <person name="Roger A.J."/>
            <person name="Ruiz-Trillo I."/>
            <person name="Young S.K."/>
            <person name="Zeng Q."/>
            <person name="Gargeya S."/>
            <person name="Alvarado L."/>
            <person name="Berlin A."/>
            <person name="Chapman S.B."/>
            <person name="Chen Z."/>
            <person name="Freedman E."/>
            <person name="Gellesch M."/>
            <person name="Goldberg J."/>
            <person name="Griggs A."/>
            <person name="Gujja S."/>
            <person name="Heilman E."/>
            <person name="Heiman D."/>
            <person name="Howarth C."/>
            <person name="Mehta T."/>
            <person name="Neiman D."/>
            <person name="Pearson M."/>
            <person name="Roberts A."/>
            <person name="Saif S."/>
            <person name="Shea T."/>
            <person name="Shenoy N."/>
            <person name="Sisk P."/>
            <person name="Stolte C."/>
            <person name="Sykes S."/>
            <person name="White J."/>
            <person name="Yandava C."/>
            <person name="Haas B."/>
            <person name="Nusbaum C."/>
            <person name="Birren B."/>
        </authorList>
    </citation>
    <scope>NUCLEOTIDE SEQUENCE [LARGE SCALE GENOMIC DNA]</scope>
    <source>
        <strain evidence="4">ATCC 50818</strain>
    </source>
</reference>
<feature type="region of interest" description="Disordered" evidence="2">
    <location>
        <begin position="46"/>
        <end position="90"/>
    </location>
</feature>
<keyword evidence="5" id="KW-1185">Reference proteome</keyword>
<feature type="compositionally biased region" description="Acidic residues" evidence="2">
    <location>
        <begin position="2001"/>
        <end position="2010"/>
    </location>
</feature>
<feature type="compositionally biased region" description="Gly residues" evidence="2">
    <location>
        <begin position="1174"/>
        <end position="1185"/>
    </location>
</feature>
<evidence type="ECO:0000256" key="1">
    <source>
        <dbReference type="SAM" id="Coils"/>
    </source>
</evidence>
<evidence type="ECO:0000256" key="2">
    <source>
        <dbReference type="SAM" id="MobiDB-lite"/>
    </source>
</evidence>
<feature type="region of interest" description="Disordered" evidence="2">
    <location>
        <begin position="1300"/>
        <end position="1353"/>
    </location>
</feature>
<dbReference type="RefSeq" id="XP_004990444.1">
    <property type="nucleotide sequence ID" value="XM_004990387.1"/>
</dbReference>
<evidence type="ECO:0000259" key="3">
    <source>
        <dbReference type="Pfam" id="PF23277"/>
    </source>
</evidence>
<feature type="compositionally biased region" description="Basic residues" evidence="2">
    <location>
        <begin position="1205"/>
        <end position="1218"/>
    </location>
</feature>